<evidence type="ECO:0000313" key="3">
    <source>
        <dbReference type="EMBL" id="NML18376.1"/>
    </source>
</evidence>
<keyword evidence="4" id="KW-1185">Reference proteome</keyword>
<feature type="chain" id="PRO_5032885474" evidence="1">
    <location>
        <begin position="29"/>
        <end position="104"/>
    </location>
</feature>
<evidence type="ECO:0000313" key="4">
    <source>
        <dbReference type="Proteomes" id="UP000574067"/>
    </source>
</evidence>
<dbReference type="InterPro" id="IPR025711">
    <property type="entry name" value="PepSY"/>
</dbReference>
<evidence type="ECO:0000256" key="1">
    <source>
        <dbReference type="SAM" id="SignalP"/>
    </source>
</evidence>
<feature type="signal peptide" evidence="1">
    <location>
        <begin position="1"/>
        <end position="28"/>
    </location>
</feature>
<sequence length="104" mass="11123">METTMNILKSFRPLAAALLATAAIGAQAQTAASTPAPAAPVPALSIPQVVERLAARGYRDITEIELEDDGHYEVEARDGQGQRVELKVDGRSGELLAQQIKVKR</sequence>
<comment type="caution">
    <text evidence="3">The sequence shown here is derived from an EMBL/GenBank/DDBJ whole genome shotgun (WGS) entry which is preliminary data.</text>
</comment>
<organism evidence="3 4">
    <name type="scientific">Azohydromonas caseinilytica</name>
    <dbReference type="NCBI Taxonomy" id="2728836"/>
    <lineage>
        <taxon>Bacteria</taxon>
        <taxon>Pseudomonadati</taxon>
        <taxon>Pseudomonadota</taxon>
        <taxon>Betaproteobacteria</taxon>
        <taxon>Burkholderiales</taxon>
        <taxon>Sphaerotilaceae</taxon>
        <taxon>Azohydromonas</taxon>
    </lineage>
</organism>
<feature type="domain" description="PepSY" evidence="2">
    <location>
        <begin position="15"/>
        <end position="98"/>
    </location>
</feature>
<reference evidence="3 4" key="1">
    <citation type="submission" date="2020-04" db="EMBL/GenBank/DDBJ databases">
        <title>Azohydromonas sp. isolated from soil.</title>
        <authorList>
            <person name="Dahal R.H."/>
        </authorList>
    </citation>
    <scope>NUCLEOTIDE SEQUENCE [LARGE SCALE GENOMIC DNA]</scope>
    <source>
        <strain evidence="3 4">G-1-1-14</strain>
    </source>
</reference>
<dbReference type="Pfam" id="PF13670">
    <property type="entry name" value="PepSY_2"/>
    <property type="match status" value="1"/>
</dbReference>
<proteinExistence type="predicted"/>
<gene>
    <name evidence="3" type="ORF">HHL10_25735</name>
</gene>
<dbReference type="EMBL" id="JABBFW010000031">
    <property type="protein sequence ID" value="NML18376.1"/>
    <property type="molecule type" value="Genomic_DNA"/>
</dbReference>
<name>A0A848FGV3_9BURK</name>
<accession>A0A848FGV3</accession>
<keyword evidence="1" id="KW-0732">Signal</keyword>
<evidence type="ECO:0000259" key="2">
    <source>
        <dbReference type="Pfam" id="PF13670"/>
    </source>
</evidence>
<protein>
    <submittedName>
        <fullName evidence="3">PepSY domain-containing protein</fullName>
    </submittedName>
</protein>
<dbReference type="Proteomes" id="UP000574067">
    <property type="component" value="Unassembled WGS sequence"/>
</dbReference>
<dbReference type="AlphaFoldDB" id="A0A848FGV3"/>